<evidence type="ECO:0000313" key="3">
    <source>
        <dbReference type="Proteomes" id="UP000693970"/>
    </source>
</evidence>
<evidence type="ECO:0000256" key="1">
    <source>
        <dbReference type="SAM" id="MobiDB-lite"/>
    </source>
</evidence>
<dbReference type="EMBL" id="JAGRRH010000003">
    <property type="protein sequence ID" value="KAG7372088.1"/>
    <property type="molecule type" value="Genomic_DNA"/>
</dbReference>
<keyword evidence="3" id="KW-1185">Reference proteome</keyword>
<accession>A0A9K3Q5Q4</accession>
<name>A0A9K3Q5Q4_9STRA</name>
<comment type="caution">
    <text evidence="2">The sequence shown here is derived from an EMBL/GenBank/DDBJ whole genome shotgun (WGS) entry which is preliminary data.</text>
</comment>
<feature type="compositionally biased region" description="Basic residues" evidence="1">
    <location>
        <begin position="48"/>
        <end position="57"/>
    </location>
</feature>
<feature type="region of interest" description="Disordered" evidence="1">
    <location>
        <begin position="32"/>
        <end position="67"/>
    </location>
</feature>
<reference evidence="2" key="2">
    <citation type="submission" date="2021-04" db="EMBL/GenBank/DDBJ databases">
        <authorList>
            <person name="Podell S."/>
        </authorList>
    </citation>
    <scope>NUCLEOTIDE SEQUENCE</scope>
    <source>
        <strain evidence="2">Hildebrandi</strain>
    </source>
</reference>
<reference evidence="2" key="1">
    <citation type="journal article" date="2021" name="Sci. Rep.">
        <title>Diploid genomic architecture of Nitzschia inconspicua, an elite biomass production diatom.</title>
        <authorList>
            <person name="Oliver A."/>
            <person name="Podell S."/>
            <person name="Pinowska A."/>
            <person name="Traller J.C."/>
            <person name="Smith S.R."/>
            <person name="McClure R."/>
            <person name="Beliaev A."/>
            <person name="Bohutskyi P."/>
            <person name="Hill E.A."/>
            <person name="Rabines A."/>
            <person name="Zheng H."/>
            <person name="Allen L.Z."/>
            <person name="Kuo A."/>
            <person name="Grigoriev I.V."/>
            <person name="Allen A.E."/>
            <person name="Hazlebeck D."/>
            <person name="Allen E.E."/>
        </authorList>
    </citation>
    <scope>NUCLEOTIDE SEQUENCE</scope>
    <source>
        <strain evidence="2">Hildebrandi</strain>
    </source>
</reference>
<gene>
    <name evidence="2" type="ORF">IV203_018231</name>
</gene>
<organism evidence="2 3">
    <name type="scientific">Nitzschia inconspicua</name>
    <dbReference type="NCBI Taxonomy" id="303405"/>
    <lineage>
        <taxon>Eukaryota</taxon>
        <taxon>Sar</taxon>
        <taxon>Stramenopiles</taxon>
        <taxon>Ochrophyta</taxon>
        <taxon>Bacillariophyta</taxon>
        <taxon>Bacillariophyceae</taxon>
        <taxon>Bacillariophycidae</taxon>
        <taxon>Bacillariales</taxon>
        <taxon>Bacillariaceae</taxon>
        <taxon>Nitzschia</taxon>
    </lineage>
</organism>
<protein>
    <submittedName>
        <fullName evidence="2">Uncharacterized protein</fullName>
    </submittedName>
</protein>
<evidence type="ECO:0000313" key="2">
    <source>
        <dbReference type="EMBL" id="KAG7372088.1"/>
    </source>
</evidence>
<sequence>MHASLVKEQSTLSLERNDAVIIPVEKQGGSTTEIHSTDLLVPKPPSSHSHKRKRPRNSGRISADTPVTIPVYPPERYPLPLKVSFRGVAGIGHRLLRQSNAYHLSKGLYLDSISIGWGWCYSFGDTKNRSHVTSRAEIFQSLFGNTTIPIPRQPHGELRLPPVNFPFIQAIRWNNTLLKRHNNFQTRSLEFVNEVWQYNERQQSMLNMKRHHYYGKHASDLEMYQTLVQDFQYRNRVDYWKESLQFHNHTVIGLHVREGNGEKGDFYSKKRGIQEVSEDEWLSNLAQLLLNFTNSWFMNFRNEPLLYPPLIFLATDSSNATRLARQLEHSLARAAIWDPTTTQSSDDFIPRVVTVRQPRVPDGKGVSYQYMFETKEDCLEGWISQMVDMILLAESNVVVAGQYSSFTQSIPLSFQFNKAATRNTGNTEDSPNGLFCNVGVKATVMECFDTFSGWIGRKSKMPLVGDPNGQGPQHKNLIPMPVHTMTLRKTLHQRLKDLPIEIVNLG</sequence>
<proteinExistence type="predicted"/>
<dbReference type="OrthoDB" id="49246at2759"/>
<dbReference type="Proteomes" id="UP000693970">
    <property type="component" value="Unassembled WGS sequence"/>
</dbReference>
<dbReference type="AlphaFoldDB" id="A0A9K3Q5Q4"/>